<sequence length="541" mass="58329">MSNQPYSEPLRGDRTWDDEDDLFTEDRSAAYPPDSLVTVRFLRDAVKRHLRTWLLLAVVGLVLGLAAPVVLPPASVSSVRLLLTHRQGDDPARAAATDVSLVTTHTVAQRTIARLKLAETPDDLLKQYTVTPLTDRVLEITASAKTSEQATQLATVLAQTYLAFRKEQIAQLDAPLRRDLTAAQTALTEAEDAVRAVGDDPAELEKPNSPEGAKLTTAREKFKYIQQQLMDQEVQASQMNSTRLLDEAAPVPTSAKRTLAINAALGLLGGLFIGLGFVVVRALLSDRLWKRQDIARSLATRIRLSTGRPPRWRWWPFPGYLRESQQRHPEVRLLAQHLDQQLDRSQAALPALAVVCADDVRSSALAIASLAVSAAAEGEHVLVADLSGTGLLANLLGVRATGTHESHFSDRGRRIDVFRPDPAAGPSEGCYLRLGDNNRPTGSGDLALDAAWDSAGLVLTLATVTPALGADHLATWSSRAAVVVTAGRSTATKLHATAELLRLAGLSIETAVVLNADRTDEGIGVTEATGGPVRDLEMFGR</sequence>
<keyword evidence="1" id="KW-1133">Transmembrane helix</keyword>
<comment type="caution">
    <text evidence="2">The sequence shown here is derived from an EMBL/GenBank/DDBJ whole genome shotgun (WGS) entry which is preliminary data.</text>
</comment>
<dbReference type="EMBL" id="JACHMY010000001">
    <property type="protein sequence ID" value="MBB5834098.1"/>
    <property type="molecule type" value="Genomic_DNA"/>
</dbReference>
<gene>
    <name evidence="2" type="ORF">HDA39_000832</name>
</gene>
<feature type="transmembrane region" description="Helical" evidence="1">
    <location>
        <begin position="259"/>
        <end position="284"/>
    </location>
</feature>
<dbReference type="PANTHER" id="PTHR32309">
    <property type="entry name" value="TYROSINE-PROTEIN KINASE"/>
    <property type="match status" value="1"/>
</dbReference>
<keyword evidence="1" id="KW-0812">Transmembrane</keyword>
<reference evidence="2 3" key="1">
    <citation type="submission" date="2020-08" db="EMBL/GenBank/DDBJ databases">
        <title>Sequencing the genomes of 1000 actinobacteria strains.</title>
        <authorList>
            <person name="Klenk H.-P."/>
        </authorList>
    </citation>
    <scope>NUCLEOTIDE SEQUENCE [LARGE SCALE GENOMIC DNA]</scope>
    <source>
        <strain evidence="2 3">DSM 28967</strain>
    </source>
</reference>
<dbReference type="Proteomes" id="UP000549971">
    <property type="component" value="Unassembled WGS sequence"/>
</dbReference>
<evidence type="ECO:0000256" key="1">
    <source>
        <dbReference type="SAM" id="Phobius"/>
    </source>
</evidence>
<proteinExistence type="predicted"/>
<evidence type="ECO:0000313" key="3">
    <source>
        <dbReference type="Proteomes" id="UP000549971"/>
    </source>
</evidence>
<name>A0A7W9J1Y4_9ACTN</name>
<dbReference type="PANTHER" id="PTHR32309:SF31">
    <property type="entry name" value="CAPSULAR EXOPOLYSACCHARIDE FAMILY"/>
    <property type="match status" value="1"/>
</dbReference>
<accession>A0A7W9J1Y4</accession>
<dbReference type="RefSeq" id="WP_184793910.1">
    <property type="nucleotide sequence ID" value="NZ_JACHMY010000001.1"/>
</dbReference>
<feature type="transmembrane region" description="Helical" evidence="1">
    <location>
        <begin position="50"/>
        <end position="71"/>
    </location>
</feature>
<dbReference type="InterPro" id="IPR050445">
    <property type="entry name" value="Bact_polysacc_biosynth/exp"/>
</dbReference>
<evidence type="ECO:0000313" key="2">
    <source>
        <dbReference type="EMBL" id="MBB5834098.1"/>
    </source>
</evidence>
<protein>
    <submittedName>
        <fullName evidence="2">Capsular polysaccharide biosynthesis protein</fullName>
    </submittedName>
</protein>
<organism evidence="2 3">
    <name type="scientific">Kribbella italica</name>
    <dbReference type="NCBI Taxonomy" id="1540520"/>
    <lineage>
        <taxon>Bacteria</taxon>
        <taxon>Bacillati</taxon>
        <taxon>Actinomycetota</taxon>
        <taxon>Actinomycetes</taxon>
        <taxon>Propionibacteriales</taxon>
        <taxon>Kribbellaceae</taxon>
        <taxon>Kribbella</taxon>
    </lineage>
</organism>
<keyword evidence="1" id="KW-0472">Membrane</keyword>
<keyword evidence="3" id="KW-1185">Reference proteome</keyword>
<dbReference type="AlphaFoldDB" id="A0A7W9J1Y4"/>